<dbReference type="EMBL" id="CP062222">
    <property type="protein sequence ID" value="QTC90972.1"/>
    <property type="molecule type" value="Genomic_DNA"/>
</dbReference>
<dbReference type="AlphaFoldDB" id="A0A975GV41"/>
<dbReference type="SUPFAM" id="SSF53474">
    <property type="entry name" value="alpha/beta-Hydrolases"/>
    <property type="match status" value="1"/>
</dbReference>
<dbReference type="GO" id="GO:0016787">
    <property type="term" value="F:hydrolase activity"/>
    <property type="evidence" value="ECO:0007669"/>
    <property type="project" value="UniProtKB-KW"/>
</dbReference>
<gene>
    <name evidence="5" type="ORF">IFJ75_17380</name>
</gene>
<comment type="similarity">
    <text evidence="1 3">Belongs to the type-B carboxylesterase/lipase family.</text>
</comment>
<dbReference type="InterPro" id="IPR019826">
    <property type="entry name" value="Carboxylesterase_B_AS"/>
</dbReference>
<evidence type="ECO:0000313" key="5">
    <source>
        <dbReference type="EMBL" id="QTC90972.1"/>
    </source>
</evidence>
<evidence type="ECO:0000256" key="3">
    <source>
        <dbReference type="RuleBase" id="RU361235"/>
    </source>
</evidence>
<dbReference type="RefSeq" id="WP_207869867.1">
    <property type="nucleotide sequence ID" value="NZ_CP062222.1"/>
</dbReference>
<keyword evidence="6" id="KW-1185">Reference proteome</keyword>
<feature type="domain" description="Carboxylesterase type B" evidence="4">
    <location>
        <begin position="32"/>
        <end position="336"/>
    </location>
</feature>
<keyword evidence="2 3" id="KW-0378">Hydrolase</keyword>
<dbReference type="KEGG" id="bgoe:IFJ75_17380"/>
<dbReference type="PROSITE" id="PS00122">
    <property type="entry name" value="CARBOXYLESTERASE_B_1"/>
    <property type="match status" value="1"/>
</dbReference>
<sequence length="520" mass="55640">MTTTRGRIAIRLAVIFGLLTSAGAASAQTPDRVSVTGGRIVGERQDGVRVFRGVPYAAAPVGPLRWRDPRPAPRWTGERPATRFAPACLQTGTSMPGEPPSPSAEDCLYLNVWAPIADGSPKPVIVWFPGGGLANGSTSIPLYDGAALARRGAVVVTVAYRLGALGFLAHPALSAESPDHASGNYGLMDQVAALEWVKANAAAFGGDPARVTIAGQSAGATSVSILMASPRAKGLFQRAIGQSGGLFEPTALAPQYQLARAEADGAALMTRLGATTLDEMRALPADRLLAGAGGVTHPVIEPRLLPEAPFEVFRAGRHSDVPLLVGYNAEEARSLTDVAEVTAANFNEKLAARWGRLPPPLPAPYAFTTDDQARTARLDFERDLRFGWDIRTWAMLQAEHGRSPVYLYRFERRPPWLAGSVRADWGASHFADLWYMFDHLDPADGNWTATDRVLADRMAEAWVAFAAIGDPNGRGGAWAPFTLADPKAMRLGETPAMGDLPEEPNFRAFDAVYDSLRGPR</sequence>
<protein>
    <recommendedName>
        <fullName evidence="3">Carboxylic ester hydrolase</fullName>
        <ecNumber evidence="3">3.1.1.-</ecNumber>
    </recommendedName>
</protein>
<organism evidence="5 6">
    <name type="scientific">Brevundimonas goettingensis</name>
    <dbReference type="NCBI Taxonomy" id="2774190"/>
    <lineage>
        <taxon>Bacteria</taxon>
        <taxon>Pseudomonadati</taxon>
        <taxon>Pseudomonadota</taxon>
        <taxon>Alphaproteobacteria</taxon>
        <taxon>Caulobacterales</taxon>
        <taxon>Caulobacteraceae</taxon>
        <taxon>Brevundimonas</taxon>
    </lineage>
</organism>
<dbReference type="InterPro" id="IPR029058">
    <property type="entry name" value="AB_hydrolase_fold"/>
</dbReference>
<evidence type="ECO:0000259" key="4">
    <source>
        <dbReference type="Pfam" id="PF00135"/>
    </source>
</evidence>
<feature type="signal peptide" evidence="3">
    <location>
        <begin position="1"/>
        <end position="27"/>
    </location>
</feature>
<dbReference type="InterPro" id="IPR002018">
    <property type="entry name" value="CarbesteraseB"/>
</dbReference>
<proteinExistence type="inferred from homology"/>
<accession>A0A975GV41</accession>
<dbReference type="InterPro" id="IPR019819">
    <property type="entry name" value="Carboxylesterase_B_CS"/>
</dbReference>
<dbReference type="EC" id="3.1.1.-" evidence="3"/>
<name>A0A975GV41_9CAUL</name>
<dbReference type="PROSITE" id="PS00941">
    <property type="entry name" value="CARBOXYLESTERASE_B_2"/>
    <property type="match status" value="1"/>
</dbReference>
<evidence type="ECO:0000313" key="6">
    <source>
        <dbReference type="Proteomes" id="UP000663918"/>
    </source>
</evidence>
<dbReference type="Gene3D" id="3.40.50.1820">
    <property type="entry name" value="alpha/beta hydrolase"/>
    <property type="match status" value="1"/>
</dbReference>
<evidence type="ECO:0000256" key="2">
    <source>
        <dbReference type="ARBA" id="ARBA00022801"/>
    </source>
</evidence>
<dbReference type="InterPro" id="IPR050309">
    <property type="entry name" value="Type-B_Carboxylest/Lipase"/>
</dbReference>
<feature type="domain" description="Carboxylesterase type B" evidence="4">
    <location>
        <begin position="371"/>
        <end position="502"/>
    </location>
</feature>
<reference evidence="5" key="1">
    <citation type="submission" date="2020-09" db="EMBL/GenBank/DDBJ databases">
        <title>Brevundimonas sp. LVF2 isolated from a puddle in Goettingen, Germany.</title>
        <authorList>
            <person name="Friedrich I."/>
            <person name="Klassen A."/>
            <person name="Hannes N."/>
            <person name="Schneider D."/>
            <person name="Hertel R."/>
            <person name="Daniel R."/>
        </authorList>
    </citation>
    <scope>NUCLEOTIDE SEQUENCE</scope>
    <source>
        <strain evidence="5">LVF2</strain>
    </source>
</reference>
<dbReference type="Proteomes" id="UP000663918">
    <property type="component" value="Chromosome"/>
</dbReference>
<evidence type="ECO:0000256" key="1">
    <source>
        <dbReference type="ARBA" id="ARBA00005964"/>
    </source>
</evidence>
<dbReference type="Pfam" id="PF00135">
    <property type="entry name" value="COesterase"/>
    <property type="match status" value="2"/>
</dbReference>
<keyword evidence="3" id="KW-0732">Signal</keyword>
<dbReference type="PANTHER" id="PTHR11559">
    <property type="entry name" value="CARBOXYLESTERASE"/>
    <property type="match status" value="1"/>
</dbReference>
<feature type="chain" id="PRO_5038156613" description="Carboxylic ester hydrolase" evidence="3">
    <location>
        <begin position="28"/>
        <end position="520"/>
    </location>
</feature>